<dbReference type="Pfam" id="PF17910">
    <property type="entry name" value="FeoB_Cyto"/>
    <property type="match status" value="1"/>
</dbReference>
<keyword evidence="7 14" id="KW-0547">Nucleotide-binding</keyword>
<evidence type="ECO:0000256" key="2">
    <source>
        <dbReference type="ARBA" id="ARBA00022448"/>
    </source>
</evidence>
<feature type="transmembrane region" description="Helical" evidence="16">
    <location>
        <begin position="685"/>
        <end position="705"/>
    </location>
</feature>
<evidence type="ECO:0000256" key="4">
    <source>
        <dbReference type="ARBA" id="ARBA00022496"/>
    </source>
</evidence>
<dbReference type="PROSITE" id="PS51711">
    <property type="entry name" value="G_FEOB"/>
    <property type="match status" value="1"/>
</dbReference>
<feature type="binding site" evidence="14">
    <location>
        <begin position="10"/>
        <end position="17"/>
    </location>
    <ligand>
        <name>GTP</name>
        <dbReference type="ChEBI" id="CHEBI:37565"/>
        <label>1</label>
    </ligand>
</feature>
<dbReference type="InterPro" id="IPR011640">
    <property type="entry name" value="Fe2_transport_prot_B_C"/>
</dbReference>
<evidence type="ECO:0000256" key="14">
    <source>
        <dbReference type="PIRSR" id="PIRSR603373-1"/>
    </source>
</evidence>
<name>A0A146JBA2_9AQUI</name>
<evidence type="ECO:0000256" key="3">
    <source>
        <dbReference type="ARBA" id="ARBA00022475"/>
    </source>
</evidence>
<sequence>MKEITVALVGNPNVGKSALLNAISGSEVKVGNWPGVTVEKKEATYKYKEYTIKFVDLPGVYSLRNQTAEERVTIDFLLKEKPDVVLNVVDSTNLKRNLYLTVQLLELEIPMVIALNIWDEAVEKGIVVDYEKMSKLLCNPVIPTSAKERSGIDKLLDTLIETFENKKFIQCEHFESQIEEYIKKVTDLVKEYKPILLDIFPKRYLAVSLLEGTLNDPIPSVLEEKLKQLREEIKTYYKKDIKTLLVEERYGVVLSIYHQTVKKQQEDVVDSSITLDKIFLHKYLGIPIFLFLVWLVFEITFKVSSPYVEWLDKVLGVVSSWSLSLLDKFNAPDVLKSFIAEGVLGGVGFVLVFVPVLFTLYVMIAILEGSGYISRAAFLMDRFFSSIGLSGKSFIPLLLGFGCNVPAVYSTKTIENEREKILTTLMIPFMSCGARLTVFAFFVSVFFTNNKGLVIFSLYLIGIMVAVIVAVMLNKLYFKTKSQFFIMELPPYRLPTFRYVINTAWVRVKAFVVEAGTFILAMSIFVWFLTNTPYGAKKDETILAKVSKEIAILFEPLGFGTWEATASLFSGFVAKEVVLSTMGNIYVGEKIQEEKKEISFEEGLKEIGYGFLDANVNLLKNFVSIFGFVKKEEEEFDEGLANAIREAFNPASAYSFLVFLLLYTPCLATVFAIKQELNSYKWMFLSILINFTFAWIVSFLVYNLVRKFL</sequence>
<feature type="transmembrane region" description="Helical" evidence="16">
    <location>
        <begin position="421"/>
        <end position="447"/>
    </location>
</feature>
<feature type="binding site" evidence="15">
    <location>
        <position position="25"/>
    </location>
    <ligand>
        <name>Mg(2+)</name>
        <dbReference type="ChEBI" id="CHEBI:18420"/>
        <label>2</label>
    </ligand>
</feature>
<comment type="function">
    <text evidence="16">Probable transporter of a GTP-driven Fe(2+) uptake system.</text>
</comment>
<dbReference type="GO" id="GO:0005886">
    <property type="term" value="C:plasma membrane"/>
    <property type="evidence" value="ECO:0007669"/>
    <property type="project" value="UniProtKB-SubCell"/>
</dbReference>
<organism evidence="18">
    <name type="scientific">uncultured Aquificaceae bacterium</name>
    <dbReference type="NCBI Taxonomy" id="374108"/>
    <lineage>
        <taxon>Bacteria</taxon>
        <taxon>Pseudomonadati</taxon>
        <taxon>Aquificota</taxon>
        <taxon>Aquificia</taxon>
        <taxon>Aquificales</taxon>
        <taxon>Aquificaceae</taxon>
        <taxon>environmental samples</taxon>
    </lineage>
</organism>
<evidence type="ECO:0000256" key="7">
    <source>
        <dbReference type="ARBA" id="ARBA00022741"/>
    </source>
</evidence>
<keyword evidence="4 16" id="KW-0410">Iron transport</keyword>
<dbReference type="InterPro" id="IPR005225">
    <property type="entry name" value="Small_GTP-bd"/>
</dbReference>
<feature type="transmembrane region" description="Helical" evidence="16">
    <location>
        <begin position="338"/>
        <end position="367"/>
    </location>
</feature>
<evidence type="ECO:0000256" key="5">
    <source>
        <dbReference type="ARBA" id="ARBA00022519"/>
    </source>
</evidence>
<dbReference type="InterPro" id="IPR011642">
    <property type="entry name" value="Gate_dom"/>
</dbReference>
<keyword evidence="8 16" id="KW-1133">Transmembrane helix</keyword>
<dbReference type="InterPro" id="IPR003373">
    <property type="entry name" value="Fe2_transport_prot-B"/>
</dbReference>
<keyword evidence="12 16" id="KW-0472">Membrane</keyword>
<dbReference type="NCBIfam" id="TIGR00437">
    <property type="entry name" value="feoB"/>
    <property type="match status" value="1"/>
</dbReference>
<keyword evidence="9 16" id="KW-0408">Iron</keyword>
<reference evidence="18" key="1">
    <citation type="journal article" date="2016" name="Microbes Environ.">
        <title>In Situ Gene Expression Responsible for Sulfide Oxidation and CO2 Fixation of an Uncultured Large Sausage-Shaped Aquificae Bacterium in a Sulfidic Hot Spring.</title>
        <authorList>
            <person name="Tamazawa S."/>
            <person name="Yamamoto K."/>
            <person name="Takasaki K."/>
            <person name="Mitani Y."/>
            <person name="Hanada S."/>
            <person name="Kamagata Y."/>
            <person name="Tamaki H."/>
        </authorList>
    </citation>
    <scope>NUCLEOTIDE SEQUENCE</scope>
</reference>
<evidence type="ECO:0000313" key="18">
    <source>
        <dbReference type="EMBL" id="BAU79792.1"/>
    </source>
</evidence>
<keyword evidence="10" id="KW-0406">Ion transport</keyword>
<evidence type="ECO:0000256" key="10">
    <source>
        <dbReference type="ARBA" id="ARBA00023065"/>
    </source>
</evidence>
<protein>
    <recommendedName>
        <fullName evidence="13 16">Ferrous iron transport protein B</fullName>
    </recommendedName>
</protein>
<keyword evidence="15" id="KW-0460">Magnesium</keyword>
<evidence type="ECO:0000256" key="6">
    <source>
        <dbReference type="ARBA" id="ARBA00022692"/>
    </source>
</evidence>
<evidence type="ECO:0000256" key="9">
    <source>
        <dbReference type="ARBA" id="ARBA00023004"/>
    </source>
</evidence>
<dbReference type="InterPro" id="IPR030389">
    <property type="entry name" value="G_FEOB_dom"/>
</dbReference>
<keyword evidence="11 14" id="KW-0342">GTP-binding</keyword>
<dbReference type="Pfam" id="PF07670">
    <property type="entry name" value="Gate"/>
    <property type="match status" value="2"/>
</dbReference>
<evidence type="ECO:0000256" key="16">
    <source>
        <dbReference type="RuleBase" id="RU362098"/>
    </source>
</evidence>
<feature type="transmembrane region" description="Helical" evidence="16">
    <location>
        <begin position="453"/>
        <end position="473"/>
    </location>
</feature>
<dbReference type="Gene3D" id="1.10.287.1770">
    <property type="match status" value="1"/>
</dbReference>
<feature type="domain" description="FeoB-type G" evidence="17">
    <location>
        <begin position="3"/>
        <end position="165"/>
    </location>
</feature>
<keyword evidence="6 16" id="KW-0812">Transmembrane</keyword>
<comment type="similarity">
    <text evidence="16">Belongs to the TRAFAC class TrmE-Era-EngA-EngB-Septin-like GTPase superfamily. FeoB GTPase (TC 9.A.8) family.</text>
</comment>
<dbReference type="PRINTS" id="PR00326">
    <property type="entry name" value="GTP1OBG"/>
</dbReference>
<evidence type="ECO:0000256" key="1">
    <source>
        <dbReference type="ARBA" id="ARBA00004429"/>
    </source>
</evidence>
<keyword evidence="3" id="KW-1003">Cell membrane</keyword>
<dbReference type="NCBIfam" id="TIGR00231">
    <property type="entry name" value="small_GTP"/>
    <property type="match status" value="1"/>
</dbReference>
<keyword evidence="5" id="KW-0997">Cell inner membrane</keyword>
<keyword evidence="15" id="KW-0479">Metal-binding</keyword>
<dbReference type="Pfam" id="PF07664">
    <property type="entry name" value="FeoB_C"/>
    <property type="match status" value="1"/>
</dbReference>
<dbReference type="FunFam" id="3.40.50.300:FF:000426">
    <property type="entry name" value="Ferrous iron transport protein B"/>
    <property type="match status" value="1"/>
</dbReference>
<dbReference type="AlphaFoldDB" id="A0A146JBA2"/>
<feature type="binding site" evidence="14">
    <location>
        <begin position="56"/>
        <end position="59"/>
    </location>
    <ligand>
        <name>GTP</name>
        <dbReference type="ChEBI" id="CHEBI:37565"/>
        <label>3</label>
    </ligand>
</feature>
<feature type="binding site" evidence="15">
    <location>
        <position position="24"/>
    </location>
    <ligand>
        <name>Mg(2+)</name>
        <dbReference type="ChEBI" id="CHEBI:18420"/>
        <label>2</label>
    </ligand>
</feature>
<dbReference type="Gene3D" id="3.40.50.300">
    <property type="entry name" value="P-loop containing nucleotide triphosphate hydrolases"/>
    <property type="match status" value="1"/>
</dbReference>
<dbReference type="GO" id="GO:0015093">
    <property type="term" value="F:ferrous iron transmembrane transporter activity"/>
    <property type="evidence" value="ECO:0007669"/>
    <property type="project" value="UniProtKB-UniRule"/>
</dbReference>
<feature type="transmembrane region" description="Helical" evidence="16">
    <location>
        <begin position="653"/>
        <end position="673"/>
    </location>
</feature>
<evidence type="ECO:0000256" key="15">
    <source>
        <dbReference type="PIRSR" id="PIRSR603373-2"/>
    </source>
</evidence>
<dbReference type="Pfam" id="PF02421">
    <property type="entry name" value="FeoB_N"/>
    <property type="match status" value="1"/>
</dbReference>
<dbReference type="InterPro" id="IPR006073">
    <property type="entry name" value="GTP-bd"/>
</dbReference>
<comment type="subcellular location">
    <subcellularLocation>
        <location evidence="1 16">Cell inner membrane</location>
        <topology evidence="1 16">Multi-pass membrane protein</topology>
    </subcellularLocation>
</comment>
<dbReference type="EMBL" id="LC145135">
    <property type="protein sequence ID" value="BAU79792.1"/>
    <property type="molecule type" value="Genomic_DNA"/>
</dbReference>
<accession>A0A146JBA2</accession>
<feature type="binding site" evidence="14">
    <location>
        <begin position="35"/>
        <end position="39"/>
    </location>
    <ligand>
        <name>GTP</name>
        <dbReference type="ChEBI" id="CHEBI:37565"/>
        <label>2</label>
    </ligand>
</feature>
<evidence type="ECO:0000256" key="11">
    <source>
        <dbReference type="ARBA" id="ARBA00023134"/>
    </source>
</evidence>
<evidence type="ECO:0000256" key="13">
    <source>
        <dbReference type="NCBIfam" id="TIGR00437"/>
    </source>
</evidence>
<feature type="transmembrane region" description="Helical" evidence="16">
    <location>
        <begin position="283"/>
        <end position="301"/>
    </location>
</feature>
<feature type="binding site" evidence="15">
    <location>
        <position position="22"/>
    </location>
    <ligand>
        <name>Mg(2+)</name>
        <dbReference type="ChEBI" id="CHEBI:18420"/>
        <label>1</label>
    </ligand>
</feature>
<dbReference type="SUPFAM" id="SSF52540">
    <property type="entry name" value="P-loop containing nucleoside triphosphate hydrolases"/>
    <property type="match status" value="1"/>
</dbReference>
<dbReference type="InterPro" id="IPR041069">
    <property type="entry name" value="FeoB_Cyto"/>
</dbReference>
<feature type="transmembrane region" description="Helical" evidence="16">
    <location>
        <begin position="508"/>
        <end position="529"/>
    </location>
</feature>
<evidence type="ECO:0000256" key="8">
    <source>
        <dbReference type="ARBA" id="ARBA00022989"/>
    </source>
</evidence>
<dbReference type="GO" id="GO:0005525">
    <property type="term" value="F:GTP binding"/>
    <property type="evidence" value="ECO:0007669"/>
    <property type="project" value="UniProtKB-KW"/>
</dbReference>
<proteinExistence type="inferred from homology"/>
<dbReference type="CDD" id="cd01879">
    <property type="entry name" value="FeoB"/>
    <property type="match status" value="1"/>
</dbReference>
<dbReference type="PANTHER" id="PTHR43185">
    <property type="entry name" value="FERROUS IRON TRANSPORT PROTEIN B"/>
    <property type="match status" value="1"/>
</dbReference>
<feature type="binding site" evidence="15">
    <location>
        <position position="21"/>
    </location>
    <ligand>
        <name>Mg(2+)</name>
        <dbReference type="ChEBI" id="CHEBI:18420"/>
        <label>2</label>
    </ligand>
</feature>
<dbReference type="InterPro" id="IPR027417">
    <property type="entry name" value="P-loop_NTPase"/>
</dbReference>
<dbReference type="PANTHER" id="PTHR43185:SF1">
    <property type="entry name" value="FE(2+) TRANSPORTER FEOB"/>
    <property type="match status" value="1"/>
</dbReference>
<dbReference type="GO" id="GO:0046872">
    <property type="term" value="F:metal ion binding"/>
    <property type="evidence" value="ECO:0007669"/>
    <property type="project" value="UniProtKB-KW"/>
</dbReference>
<feature type="transmembrane region" description="Helical" evidence="16">
    <location>
        <begin position="387"/>
        <end position="409"/>
    </location>
</feature>
<evidence type="ECO:0000256" key="12">
    <source>
        <dbReference type="ARBA" id="ARBA00023136"/>
    </source>
</evidence>
<feature type="binding site" evidence="14">
    <location>
        <begin position="116"/>
        <end position="119"/>
    </location>
    <ligand>
        <name>GTP</name>
        <dbReference type="ChEBI" id="CHEBI:37565"/>
        <label>4</label>
    </ligand>
</feature>
<keyword evidence="2 16" id="KW-0813">Transport</keyword>
<evidence type="ECO:0000259" key="17">
    <source>
        <dbReference type="PROSITE" id="PS51711"/>
    </source>
</evidence>
<dbReference type="InterPro" id="IPR050860">
    <property type="entry name" value="FeoB_GTPase"/>
</dbReference>